<dbReference type="InterPro" id="IPR004329">
    <property type="entry name" value="CcmE"/>
</dbReference>
<name>A0A520LSX6_9GAMM</name>
<evidence type="ECO:0000256" key="4">
    <source>
        <dbReference type="ARBA" id="ARBA00022723"/>
    </source>
</evidence>
<keyword evidence="2 10" id="KW-0349">Heme</keyword>
<evidence type="ECO:0000256" key="7">
    <source>
        <dbReference type="ARBA" id="ARBA00022989"/>
    </source>
</evidence>
<keyword evidence="10" id="KW-1003">Cell membrane</keyword>
<evidence type="ECO:0000256" key="10">
    <source>
        <dbReference type="HAMAP-Rule" id="MF_01959"/>
    </source>
</evidence>
<evidence type="ECO:0000256" key="5">
    <source>
        <dbReference type="ARBA" id="ARBA00022748"/>
    </source>
</evidence>
<dbReference type="EMBL" id="SHBN01000016">
    <property type="protein sequence ID" value="RZO12088.1"/>
    <property type="molecule type" value="Genomic_DNA"/>
</dbReference>
<dbReference type="GO" id="GO:0017004">
    <property type="term" value="P:cytochrome complex assembly"/>
    <property type="evidence" value="ECO:0007669"/>
    <property type="project" value="UniProtKB-KW"/>
</dbReference>
<evidence type="ECO:0000256" key="9">
    <source>
        <dbReference type="ARBA" id="ARBA00023136"/>
    </source>
</evidence>
<keyword evidence="7 10" id="KW-1133">Transmembrane helix</keyword>
<dbReference type="Gene3D" id="2.40.50.140">
    <property type="entry name" value="Nucleic acid-binding proteins"/>
    <property type="match status" value="1"/>
</dbReference>
<comment type="subcellular location">
    <subcellularLocation>
        <location evidence="10">Cell membrane</location>
        <topology evidence="10">Single-pass type II membrane protein</topology>
    </subcellularLocation>
    <subcellularLocation>
        <location evidence="1">Membrane</location>
    </subcellularLocation>
</comment>
<evidence type="ECO:0000256" key="11">
    <source>
        <dbReference type="PIRSR" id="PIRSR604329-50"/>
    </source>
</evidence>
<keyword evidence="3 10" id="KW-0812">Transmembrane</keyword>
<evidence type="ECO:0000256" key="6">
    <source>
        <dbReference type="ARBA" id="ARBA00022968"/>
    </source>
</evidence>
<comment type="caution">
    <text evidence="13">The sequence shown here is derived from an EMBL/GenBank/DDBJ whole genome shotgun (WGS) entry which is preliminary data.</text>
</comment>
<comment type="function">
    <text evidence="10">Heme chaperone required for the biogenesis of c-type cytochromes. Transiently binds heme delivered by CcmC and transfers the heme to apo-cytochromes in a process facilitated by CcmF and CcmH.</text>
</comment>
<dbReference type="GO" id="GO:0046872">
    <property type="term" value="F:metal ion binding"/>
    <property type="evidence" value="ECO:0007669"/>
    <property type="project" value="UniProtKB-KW"/>
</dbReference>
<dbReference type="PANTHER" id="PTHR34128">
    <property type="entry name" value="CYTOCHROME C-TYPE BIOGENESIS PROTEIN CCME HOMOLOG, MITOCHONDRIAL"/>
    <property type="match status" value="1"/>
</dbReference>
<dbReference type="InterPro" id="IPR036127">
    <property type="entry name" value="CcmE-like_sf"/>
</dbReference>
<reference evidence="13 14" key="1">
    <citation type="submission" date="2019-02" db="EMBL/GenBank/DDBJ databases">
        <title>Prokaryotic population dynamics and viral predation in marine succession experiment using metagenomics: the confinement effect.</title>
        <authorList>
            <person name="Haro-Moreno J.M."/>
            <person name="Rodriguez-Valera F."/>
            <person name="Lopez-Perez M."/>
        </authorList>
    </citation>
    <scope>NUCLEOTIDE SEQUENCE [LARGE SCALE GENOMIC DNA]</scope>
    <source>
        <strain evidence="13">MED-G168</strain>
    </source>
</reference>
<keyword evidence="4 10" id="KW-0479">Metal-binding</keyword>
<dbReference type="PANTHER" id="PTHR34128:SF2">
    <property type="entry name" value="CYTOCHROME C-TYPE BIOGENESIS PROTEIN CCME HOMOLOG, MITOCHONDRIAL"/>
    <property type="match status" value="1"/>
</dbReference>
<dbReference type="InterPro" id="IPR012340">
    <property type="entry name" value="NA-bd_OB-fold"/>
</dbReference>
<evidence type="ECO:0000256" key="1">
    <source>
        <dbReference type="ARBA" id="ARBA00004370"/>
    </source>
</evidence>
<organism evidence="13 14">
    <name type="scientific">SAR86 cluster bacterium</name>
    <dbReference type="NCBI Taxonomy" id="2030880"/>
    <lineage>
        <taxon>Bacteria</taxon>
        <taxon>Pseudomonadati</taxon>
        <taxon>Pseudomonadota</taxon>
        <taxon>Gammaproteobacteria</taxon>
        <taxon>SAR86 cluster</taxon>
    </lineage>
</organism>
<feature type="transmembrane region" description="Helical" evidence="12">
    <location>
        <begin position="12"/>
        <end position="30"/>
    </location>
</feature>
<accession>A0A520LSX6</accession>
<feature type="topological domain" description="Extracellular" evidence="10">
    <location>
        <begin position="30"/>
        <end position="137"/>
    </location>
</feature>
<feature type="binding site" description="covalent" evidence="10 11">
    <location>
        <position position="121"/>
    </location>
    <ligand>
        <name>heme</name>
        <dbReference type="ChEBI" id="CHEBI:30413"/>
    </ligand>
</feature>
<proteinExistence type="inferred from homology"/>
<evidence type="ECO:0000256" key="3">
    <source>
        <dbReference type="ARBA" id="ARBA00022692"/>
    </source>
</evidence>
<evidence type="ECO:0000256" key="12">
    <source>
        <dbReference type="SAM" id="Phobius"/>
    </source>
</evidence>
<evidence type="ECO:0000313" key="13">
    <source>
        <dbReference type="EMBL" id="RZO12088.1"/>
    </source>
</evidence>
<dbReference type="GO" id="GO:0005886">
    <property type="term" value="C:plasma membrane"/>
    <property type="evidence" value="ECO:0007669"/>
    <property type="project" value="UniProtKB-SubCell"/>
</dbReference>
<dbReference type="HAMAP" id="MF_01959">
    <property type="entry name" value="CcmE"/>
    <property type="match status" value="1"/>
</dbReference>
<evidence type="ECO:0000256" key="8">
    <source>
        <dbReference type="ARBA" id="ARBA00023004"/>
    </source>
</evidence>
<feature type="topological domain" description="Cytoplasmic" evidence="10">
    <location>
        <begin position="1"/>
        <end position="8"/>
    </location>
</feature>
<dbReference type="Pfam" id="PF03100">
    <property type="entry name" value="CcmE"/>
    <property type="match status" value="1"/>
</dbReference>
<comment type="similarity">
    <text evidence="10">Belongs to the CcmE/CycJ family.</text>
</comment>
<keyword evidence="5 10" id="KW-0201">Cytochrome c-type biogenesis</keyword>
<dbReference type="NCBIfam" id="NF009727">
    <property type="entry name" value="PRK13254.1-1"/>
    <property type="match status" value="1"/>
</dbReference>
<dbReference type="GO" id="GO:0020037">
    <property type="term" value="F:heme binding"/>
    <property type="evidence" value="ECO:0007669"/>
    <property type="project" value="InterPro"/>
</dbReference>
<gene>
    <name evidence="10 13" type="primary">ccmE</name>
    <name evidence="10" type="synonym">cycJ</name>
    <name evidence="13" type="ORF">EVB01_01240</name>
</gene>
<dbReference type="GO" id="GO:0017003">
    <property type="term" value="P:protein-heme linkage"/>
    <property type="evidence" value="ECO:0007669"/>
    <property type="project" value="UniProtKB-UniRule"/>
</dbReference>
<keyword evidence="9 10" id="KW-0472">Membrane</keyword>
<sequence length="137" mass="15533">MLQVRKNRLWKLITILFLSAGGISLILFSLNSKLDLFYTPSEMLQADIKSGYRIKLGGMVKNGSIKRDGTIIRFLVTDFIREVPVTFEGVPPDLFKEDSGVVILGYFLNGMFEAEEIFAKHDENYMPPELAIDEVKV</sequence>
<keyword evidence="6 10" id="KW-0735">Signal-anchor</keyword>
<evidence type="ECO:0000256" key="2">
    <source>
        <dbReference type="ARBA" id="ARBA00022617"/>
    </source>
</evidence>
<dbReference type="AlphaFoldDB" id="A0A520LSX6"/>
<dbReference type="SUPFAM" id="SSF82093">
    <property type="entry name" value="Heme chaperone CcmE"/>
    <property type="match status" value="1"/>
</dbReference>
<evidence type="ECO:0000313" key="14">
    <source>
        <dbReference type="Proteomes" id="UP000319023"/>
    </source>
</evidence>
<keyword evidence="8 10" id="KW-0408">Iron</keyword>
<dbReference type="Proteomes" id="UP000319023">
    <property type="component" value="Unassembled WGS sequence"/>
</dbReference>
<feature type="binding site" description="axial binding residue" evidence="10 11">
    <location>
        <position position="125"/>
    </location>
    <ligand>
        <name>heme</name>
        <dbReference type="ChEBI" id="CHEBI:30413"/>
    </ligand>
    <ligandPart>
        <name>Fe</name>
        <dbReference type="ChEBI" id="CHEBI:18248"/>
    </ligandPart>
</feature>
<protein>
    <recommendedName>
        <fullName evidence="10">Cytochrome c-type biogenesis protein CcmE</fullName>
    </recommendedName>
    <alternativeName>
        <fullName evidence="10">Cytochrome c maturation protein E</fullName>
    </alternativeName>
    <alternativeName>
        <fullName evidence="10">Heme chaperone CcmE</fullName>
    </alternativeName>
</protein>